<accession>A0A6J2SY37</accession>
<keyword evidence="2" id="KW-1185">Reference proteome</keyword>
<reference evidence="3" key="1">
    <citation type="submission" date="2025-08" db="UniProtKB">
        <authorList>
            <consortium name="RefSeq"/>
        </authorList>
    </citation>
    <scope>IDENTIFICATION</scope>
    <source>
        <strain evidence="3">11010-0011.00</strain>
        <tissue evidence="3">Whole body</tissue>
    </source>
</reference>
<feature type="compositionally biased region" description="Basic and acidic residues" evidence="1">
    <location>
        <begin position="159"/>
        <end position="170"/>
    </location>
</feature>
<dbReference type="Proteomes" id="UP000504634">
    <property type="component" value="Unplaced"/>
</dbReference>
<dbReference type="InterPro" id="IPR031945">
    <property type="entry name" value="DUF4775"/>
</dbReference>
<dbReference type="RefSeq" id="XP_030369496.1">
    <property type="nucleotide sequence ID" value="XM_030513636.1"/>
</dbReference>
<feature type="compositionally biased region" description="Basic and acidic residues" evidence="1">
    <location>
        <begin position="339"/>
        <end position="348"/>
    </location>
</feature>
<feature type="region of interest" description="Disordered" evidence="1">
    <location>
        <begin position="1"/>
        <end position="372"/>
    </location>
</feature>
<evidence type="ECO:0000256" key="1">
    <source>
        <dbReference type="SAM" id="MobiDB-lite"/>
    </source>
</evidence>
<gene>
    <name evidence="3" type="primary">LOC115620413</name>
</gene>
<feature type="compositionally biased region" description="Low complexity" evidence="1">
    <location>
        <begin position="320"/>
        <end position="333"/>
    </location>
</feature>
<dbReference type="AlphaFoldDB" id="A0A6J2SY37"/>
<evidence type="ECO:0000313" key="3">
    <source>
        <dbReference type="RefSeq" id="XP_030369496.1"/>
    </source>
</evidence>
<feature type="compositionally biased region" description="Basic and acidic residues" evidence="1">
    <location>
        <begin position="47"/>
        <end position="60"/>
    </location>
</feature>
<dbReference type="Pfam" id="PF16001">
    <property type="entry name" value="DUF4775"/>
    <property type="match status" value="1"/>
</dbReference>
<name>A0A6J2SY37_DROLE</name>
<feature type="compositionally biased region" description="Basic and acidic residues" evidence="1">
    <location>
        <begin position="259"/>
        <end position="284"/>
    </location>
</feature>
<feature type="compositionally biased region" description="Basic and acidic residues" evidence="1">
    <location>
        <begin position="208"/>
        <end position="243"/>
    </location>
</feature>
<dbReference type="OrthoDB" id="8040422at2759"/>
<organism evidence="2 3">
    <name type="scientific">Drosophila lebanonensis</name>
    <name type="common">Fruit fly</name>
    <name type="synonym">Scaptodrosophila lebanonensis</name>
    <dbReference type="NCBI Taxonomy" id="7225"/>
    <lineage>
        <taxon>Eukaryota</taxon>
        <taxon>Metazoa</taxon>
        <taxon>Ecdysozoa</taxon>
        <taxon>Arthropoda</taxon>
        <taxon>Hexapoda</taxon>
        <taxon>Insecta</taxon>
        <taxon>Pterygota</taxon>
        <taxon>Neoptera</taxon>
        <taxon>Endopterygota</taxon>
        <taxon>Diptera</taxon>
        <taxon>Brachycera</taxon>
        <taxon>Muscomorpha</taxon>
        <taxon>Ephydroidea</taxon>
        <taxon>Drosophilidae</taxon>
        <taxon>Scaptodrosophila</taxon>
    </lineage>
</organism>
<feature type="compositionally biased region" description="Basic and acidic residues" evidence="1">
    <location>
        <begin position="187"/>
        <end position="199"/>
    </location>
</feature>
<feature type="compositionally biased region" description="Low complexity" evidence="1">
    <location>
        <begin position="363"/>
        <end position="372"/>
    </location>
</feature>
<protein>
    <submittedName>
        <fullName evidence="3">Neurofilament medium polypeptide</fullName>
    </submittedName>
</protein>
<feature type="region of interest" description="Disordered" evidence="1">
    <location>
        <begin position="407"/>
        <end position="447"/>
    </location>
</feature>
<proteinExistence type="predicted"/>
<feature type="compositionally biased region" description="Basic and acidic residues" evidence="1">
    <location>
        <begin position="130"/>
        <end position="150"/>
    </location>
</feature>
<dbReference type="GeneID" id="115620413"/>
<evidence type="ECO:0000313" key="2">
    <source>
        <dbReference type="Proteomes" id="UP000504634"/>
    </source>
</evidence>
<feature type="compositionally biased region" description="Polar residues" evidence="1">
    <location>
        <begin position="350"/>
        <end position="362"/>
    </location>
</feature>
<sequence length="447" mass="47350">MSDETSIQKPETETVPDPPANIDEETALQPAAADEKKTPKRTPKRRSFIERAQRESEELVRNMGGSLELEGGRRTRSSTRGTPTRGAETVTPPPSKKARTSPAVAKSGGRGRGARKLDVGGEEPVAQESEQSKAEQTEEEQESKTAKADETKDEEPAQNEDKKEETKASDESSTDQPDAVKEPAVVAEKEQQNNIDHGKANVVDSETNEPKAEEVAAIKESPKDAESSAEDAVKMDVDTEKPVQQEQTKADSASSTTDKAAEPEILKAEEKKPEEKKSAAEVVKRAPVSTKEPTPEPMDVDASSQSTTDAVNAIPADECPPVVVAADPDSVPSLSAADKIAEAVKEDSQTDPTDSNATAVDSTPNPAANNALNTAVANASSNDISKQAPIADVNAVAVEPAESVAAIKEPLINSEPNKNEQNDNGEPKIVNSTTEDGDNHATPQACN</sequence>